<evidence type="ECO:0000313" key="2">
    <source>
        <dbReference type="EMBL" id="MBT1696015.1"/>
    </source>
</evidence>
<comment type="caution">
    <text evidence="2">The sequence shown here is derived from an EMBL/GenBank/DDBJ whole genome shotgun (WGS) entry which is preliminary data.</text>
</comment>
<evidence type="ECO:0000313" key="3">
    <source>
        <dbReference type="Proteomes" id="UP001319200"/>
    </source>
</evidence>
<reference evidence="2 3" key="1">
    <citation type="submission" date="2021-05" db="EMBL/GenBank/DDBJ databases">
        <title>A Polyphasic approach of four new species of the genus Ohtaekwangia: Ohtaekwangia histidinii sp. nov., Ohtaekwangia cretensis sp. nov., Ohtaekwangia indiensis sp. nov., Ohtaekwangia reichenbachii sp. nov. from diverse environment.</title>
        <authorList>
            <person name="Octaviana S."/>
        </authorList>
    </citation>
    <scope>NUCLEOTIDE SEQUENCE [LARGE SCALE GENOMIC DNA]</scope>
    <source>
        <strain evidence="2 3">PWU4</strain>
    </source>
</reference>
<keyword evidence="1" id="KW-0472">Membrane</keyword>
<organism evidence="2 3">
    <name type="scientific">Chryseosolibacter histidini</name>
    <dbReference type="NCBI Taxonomy" id="2782349"/>
    <lineage>
        <taxon>Bacteria</taxon>
        <taxon>Pseudomonadati</taxon>
        <taxon>Bacteroidota</taxon>
        <taxon>Cytophagia</taxon>
        <taxon>Cytophagales</taxon>
        <taxon>Chryseotaleaceae</taxon>
        <taxon>Chryseosolibacter</taxon>
    </lineage>
</organism>
<dbReference type="EMBL" id="JAHESF010000003">
    <property type="protein sequence ID" value="MBT1696015.1"/>
    <property type="molecule type" value="Genomic_DNA"/>
</dbReference>
<feature type="transmembrane region" description="Helical" evidence="1">
    <location>
        <begin position="5"/>
        <end position="23"/>
    </location>
</feature>
<accession>A0AAP2DGW4</accession>
<name>A0AAP2DGW4_9BACT</name>
<keyword evidence="3" id="KW-1185">Reference proteome</keyword>
<dbReference type="AlphaFoldDB" id="A0AAP2DGW4"/>
<keyword evidence="1" id="KW-0812">Transmembrane</keyword>
<feature type="transmembrane region" description="Helical" evidence="1">
    <location>
        <begin position="29"/>
        <end position="46"/>
    </location>
</feature>
<evidence type="ECO:0000256" key="1">
    <source>
        <dbReference type="SAM" id="Phobius"/>
    </source>
</evidence>
<protein>
    <submittedName>
        <fullName evidence="2">Uncharacterized protein</fullName>
    </submittedName>
</protein>
<proteinExistence type="predicted"/>
<dbReference type="Proteomes" id="UP001319200">
    <property type="component" value="Unassembled WGS sequence"/>
</dbReference>
<gene>
    <name evidence="2" type="ORF">KK083_03945</name>
</gene>
<keyword evidence="1" id="KW-1133">Transmembrane helix</keyword>
<sequence length="105" mass="12547">MTKQLVKPILAGILIGVAFYVLPFFFFRGFFFFIVVFFLIRFLFWGRWGGPFRGWRGYYGHNSIHPAFADTIRKMSDEEYETFKKKFDGYRMSADDEGRNQDSKR</sequence>
<dbReference type="RefSeq" id="WP_254160907.1">
    <property type="nucleotide sequence ID" value="NZ_JAHESF010000003.1"/>
</dbReference>